<dbReference type="AlphaFoldDB" id="A0A478FQ27"/>
<evidence type="ECO:0000313" key="2">
    <source>
        <dbReference type="Proteomes" id="UP000324831"/>
    </source>
</evidence>
<evidence type="ECO:0000313" key="1">
    <source>
        <dbReference type="EMBL" id="GCE63638.1"/>
    </source>
</evidence>
<proteinExistence type="predicted"/>
<dbReference type="RefSeq" id="WP_216083320.1">
    <property type="nucleotide sequence ID" value="NZ_CACTIB010000021.1"/>
</dbReference>
<name>A0A478FQ27_9MOLU</name>
<gene>
    <name evidence="1" type="ORF">MHSWG343_06350</name>
</gene>
<dbReference type="Proteomes" id="UP000324831">
    <property type="component" value="Unassembled WGS sequence"/>
</dbReference>
<accession>A0A478FQ27</accession>
<reference evidence="1 2" key="1">
    <citation type="submission" date="2019-01" db="EMBL/GenBank/DDBJ databases">
        <title>Draft genome sequences of Candidatus Mycoplasma haemohominis SWG34-3 identified from a patient with pyrexia, anemia and liver dysfunction.</title>
        <authorList>
            <person name="Sekizuka T."/>
            <person name="Hattori N."/>
            <person name="Katano H."/>
            <person name="Takuma T."/>
            <person name="Ito T."/>
            <person name="Arai N."/>
            <person name="Yanai R."/>
            <person name="Ishii S."/>
            <person name="Miura Y."/>
            <person name="Tokunaga T."/>
            <person name="Watanabe H."/>
            <person name="Nomura N."/>
            <person name="Eguchi J."/>
            <person name="Arai T."/>
            <person name="Hasegawa H."/>
            <person name="Nakamaki T."/>
            <person name="Wakita T."/>
            <person name="Niki Y."/>
            <person name="Kuroda M."/>
        </authorList>
    </citation>
    <scope>NUCLEOTIDE SEQUENCE [LARGE SCALE GENOMIC DNA]</scope>
    <source>
        <strain evidence="1">SWG34-3</strain>
    </source>
</reference>
<dbReference type="EMBL" id="BIMN01000003">
    <property type="protein sequence ID" value="GCE63638.1"/>
    <property type="molecule type" value="Genomic_DNA"/>
</dbReference>
<protein>
    <submittedName>
        <fullName evidence="1">Uncharacterized protein</fullName>
    </submittedName>
</protein>
<comment type="caution">
    <text evidence="1">The sequence shown here is derived from an EMBL/GenBank/DDBJ whole genome shotgun (WGS) entry which is preliminary data.</text>
</comment>
<organism evidence="1 2">
    <name type="scientific">Candidatus Mycoplasma haematohominis</name>
    <dbReference type="NCBI Taxonomy" id="1494318"/>
    <lineage>
        <taxon>Bacteria</taxon>
        <taxon>Bacillati</taxon>
        <taxon>Mycoplasmatota</taxon>
        <taxon>Mollicutes</taxon>
        <taxon>Mycoplasmataceae</taxon>
        <taxon>Mycoplasma</taxon>
    </lineage>
</organism>
<sequence>MDPLKAGICAGSAALAIGGGIGISLMNREPFAYTLNSSEAVTVAATYTNGNLGAIQANKTKLVADIEKNKNWFEWIYKNELEPKKTKDSKASNELSSEFQAVTKGYGKETNDTSIALNKVCDSAYKKSKTDFETEANKIKYKSDVEKFCVYGSDKSLNLE</sequence>